<reference evidence="1 2" key="1">
    <citation type="submission" date="2021-06" db="EMBL/GenBank/DDBJ databases">
        <title>Caerostris extrusa draft genome.</title>
        <authorList>
            <person name="Kono N."/>
            <person name="Arakawa K."/>
        </authorList>
    </citation>
    <scope>NUCLEOTIDE SEQUENCE [LARGE SCALE GENOMIC DNA]</scope>
</reference>
<sequence length="158" mass="18427">MERELVFRMLASVQSDVPAPEKNVRGKGRVIVCRLAIDRKFLNEQDQKNVQLKKLLSAVAHFRQKGDYNKELEARDTHRKICSIFCKYTICKKVARRFRTDPLSVAVEKRRIMRHGGKIIRLMTPKTLLSSWQWWRICSGMAVEAEFNFESLARSSLS</sequence>
<name>A0AAV4R9A5_CAEEX</name>
<gene>
    <name evidence="1" type="ORF">CEXT_62101</name>
</gene>
<keyword evidence="2" id="KW-1185">Reference proteome</keyword>
<dbReference type="AlphaFoldDB" id="A0AAV4R9A5"/>
<protein>
    <submittedName>
        <fullName evidence="1">Uncharacterized protein</fullName>
    </submittedName>
</protein>
<accession>A0AAV4R9A5</accession>
<evidence type="ECO:0000313" key="2">
    <source>
        <dbReference type="Proteomes" id="UP001054945"/>
    </source>
</evidence>
<evidence type="ECO:0000313" key="1">
    <source>
        <dbReference type="EMBL" id="GIY18055.1"/>
    </source>
</evidence>
<proteinExistence type="predicted"/>
<comment type="caution">
    <text evidence="1">The sequence shown here is derived from an EMBL/GenBank/DDBJ whole genome shotgun (WGS) entry which is preliminary data.</text>
</comment>
<dbReference type="Proteomes" id="UP001054945">
    <property type="component" value="Unassembled WGS sequence"/>
</dbReference>
<dbReference type="EMBL" id="BPLR01007574">
    <property type="protein sequence ID" value="GIY18055.1"/>
    <property type="molecule type" value="Genomic_DNA"/>
</dbReference>
<organism evidence="1 2">
    <name type="scientific">Caerostris extrusa</name>
    <name type="common">Bark spider</name>
    <name type="synonym">Caerostris bankana</name>
    <dbReference type="NCBI Taxonomy" id="172846"/>
    <lineage>
        <taxon>Eukaryota</taxon>
        <taxon>Metazoa</taxon>
        <taxon>Ecdysozoa</taxon>
        <taxon>Arthropoda</taxon>
        <taxon>Chelicerata</taxon>
        <taxon>Arachnida</taxon>
        <taxon>Araneae</taxon>
        <taxon>Araneomorphae</taxon>
        <taxon>Entelegynae</taxon>
        <taxon>Araneoidea</taxon>
        <taxon>Araneidae</taxon>
        <taxon>Caerostris</taxon>
    </lineage>
</organism>